<keyword evidence="3 4" id="KW-0732">Signal</keyword>
<sequence length="326" mass="34619">MTITRRSLLFTSAVGLAAIMAAGSALADAPPLKKKDTYKVGFAQTESNNPWRLAQTASMQEEAKKRGWQLVYTDAASSAAKQVADVNSMIAQGVDLIFLAPREEKPLIPAIKAAKNAGIPVILLDRNVDASLAKAGEDYVTFIGSNFIEEGQRVADWLVKNANGKTTIIELEGTTGSSPANDRKKGFDEVIAKNPGFKVVASQTGDFARDKGRQVAETLLQAHPDANVIYAHNDEMAIGAISAIEAAGKVPGKDILVLSIDGGKEAVQAVVDGKIAAVVECNPRFGPKAFDTAVAYANGEKIPDKLINPDQFYDASNAKELLSTAY</sequence>
<feature type="domain" description="Periplasmic binding protein" evidence="5">
    <location>
        <begin position="40"/>
        <end position="301"/>
    </location>
</feature>
<gene>
    <name evidence="6" type="ORF">CU103_26640</name>
</gene>
<keyword evidence="7" id="KW-1185">Reference proteome</keyword>
<evidence type="ECO:0000256" key="3">
    <source>
        <dbReference type="ARBA" id="ARBA00022729"/>
    </source>
</evidence>
<comment type="subcellular location">
    <subcellularLocation>
        <location evidence="1">Cell envelope</location>
    </subcellularLocation>
</comment>
<dbReference type="InterPro" id="IPR025997">
    <property type="entry name" value="SBP_2_dom"/>
</dbReference>
<evidence type="ECO:0000256" key="2">
    <source>
        <dbReference type="ARBA" id="ARBA00007639"/>
    </source>
</evidence>
<dbReference type="PANTHER" id="PTHR46847">
    <property type="entry name" value="D-ALLOSE-BINDING PERIPLASMIC PROTEIN-RELATED"/>
    <property type="match status" value="1"/>
</dbReference>
<protein>
    <submittedName>
        <fullName evidence="6">Sugar ABC transporter substrate-binding protein</fullName>
    </submittedName>
</protein>
<dbReference type="EMBL" id="PGGM01000017">
    <property type="protein sequence ID" value="PSH58872.1"/>
    <property type="molecule type" value="Genomic_DNA"/>
</dbReference>
<dbReference type="PANTHER" id="PTHR46847:SF3">
    <property type="entry name" value="GALACTOFURANOSE-BINDING PROTEIN YTFQ"/>
    <property type="match status" value="1"/>
</dbReference>
<dbReference type="GO" id="GO:0030246">
    <property type="term" value="F:carbohydrate binding"/>
    <property type="evidence" value="ECO:0007669"/>
    <property type="project" value="UniProtKB-ARBA"/>
</dbReference>
<dbReference type="InterPro" id="IPR006311">
    <property type="entry name" value="TAT_signal"/>
</dbReference>
<dbReference type="Proteomes" id="UP000241764">
    <property type="component" value="Unassembled WGS sequence"/>
</dbReference>
<dbReference type="SUPFAM" id="SSF53822">
    <property type="entry name" value="Periplasmic binding protein-like I"/>
    <property type="match status" value="1"/>
</dbReference>
<comment type="caution">
    <text evidence="6">The sequence shown here is derived from an EMBL/GenBank/DDBJ whole genome shotgun (WGS) entry which is preliminary data.</text>
</comment>
<dbReference type="InterPro" id="IPR028082">
    <property type="entry name" value="Peripla_BP_I"/>
</dbReference>
<evidence type="ECO:0000259" key="5">
    <source>
        <dbReference type="Pfam" id="PF13407"/>
    </source>
</evidence>
<dbReference type="CDD" id="cd06309">
    <property type="entry name" value="PBP1_galactofuranose_YtfQ-like"/>
    <property type="match status" value="1"/>
</dbReference>
<comment type="similarity">
    <text evidence="2">Belongs to the bacterial solute-binding protein 2 family.</text>
</comment>
<dbReference type="RefSeq" id="WP_106667057.1">
    <property type="nucleotide sequence ID" value="NZ_PGGM01000017.1"/>
</dbReference>
<evidence type="ECO:0000313" key="6">
    <source>
        <dbReference type="EMBL" id="PSH58872.1"/>
    </source>
</evidence>
<accession>A0A2P7AXD2</accession>
<dbReference type="Pfam" id="PF13407">
    <property type="entry name" value="Peripla_BP_4"/>
    <property type="match status" value="1"/>
</dbReference>
<name>A0A2P7AXD2_9HYPH</name>
<evidence type="ECO:0000256" key="1">
    <source>
        <dbReference type="ARBA" id="ARBA00004196"/>
    </source>
</evidence>
<evidence type="ECO:0000256" key="4">
    <source>
        <dbReference type="SAM" id="SignalP"/>
    </source>
</evidence>
<organism evidence="6 7">
    <name type="scientific">Phyllobacterium sophorae</name>
    <dbReference type="NCBI Taxonomy" id="1520277"/>
    <lineage>
        <taxon>Bacteria</taxon>
        <taxon>Pseudomonadati</taxon>
        <taxon>Pseudomonadota</taxon>
        <taxon>Alphaproteobacteria</taxon>
        <taxon>Hyphomicrobiales</taxon>
        <taxon>Phyllobacteriaceae</taxon>
        <taxon>Phyllobacterium</taxon>
    </lineage>
</organism>
<dbReference type="Gene3D" id="3.40.50.2300">
    <property type="match status" value="2"/>
</dbReference>
<feature type="chain" id="PRO_5015142064" evidence="4">
    <location>
        <begin position="28"/>
        <end position="326"/>
    </location>
</feature>
<dbReference type="AlphaFoldDB" id="A0A2P7AXD2"/>
<reference evidence="7" key="1">
    <citation type="submission" date="2017-11" db="EMBL/GenBank/DDBJ databases">
        <authorList>
            <person name="Kuznetsova I."/>
            <person name="Sazanova A."/>
            <person name="Chirak E."/>
            <person name="Safronova V."/>
            <person name="Willems A."/>
        </authorList>
    </citation>
    <scope>NUCLEOTIDE SEQUENCE [LARGE SCALE GENOMIC DNA]</scope>
    <source>
        <strain evidence="7">CCBAU 03422</strain>
    </source>
</reference>
<proteinExistence type="inferred from homology"/>
<evidence type="ECO:0000313" key="7">
    <source>
        <dbReference type="Proteomes" id="UP000241764"/>
    </source>
</evidence>
<dbReference type="OrthoDB" id="9813037at2"/>
<dbReference type="PROSITE" id="PS51318">
    <property type="entry name" value="TAT"/>
    <property type="match status" value="1"/>
</dbReference>
<dbReference type="GO" id="GO:0030313">
    <property type="term" value="C:cell envelope"/>
    <property type="evidence" value="ECO:0007669"/>
    <property type="project" value="UniProtKB-SubCell"/>
</dbReference>
<feature type="signal peptide" evidence="4">
    <location>
        <begin position="1"/>
        <end position="27"/>
    </location>
</feature>